<accession>A0ABX2XFN5</accession>
<proteinExistence type="predicted"/>
<evidence type="ECO:0000313" key="1">
    <source>
        <dbReference type="EMBL" id="OCB71212.1"/>
    </source>
</evidence>
<evidence type="ECO:0008006" key="3">
    <source>
        <dbReference type="Google" id="ProtNLM"/>
    </source>
</evidence>
<dbReference type="RefSeq" id="WP_065450732.1">
    <property type="nucleotide sequence ID" value="NZ_LVEN01000038.1"/>
</dbReference>
<sequence>MKKKISISTFLLLTVLSSSCNKKNSDTENKVKKEETVSENKTITSFQFVNSIKKDMFFLDENLNKGIEISDFLIETYSYISSYNSCTLYCTPYDKKTNTYVYTYGYEKNDTKSLNGNNLNKLMLSSPSFVAHLKNPRDLKKLKMFDPNKTYVTTRNDVDNTNEPVDSKIIDLVTIKGILIKDPKGILVIEDAEIINQ</sequence>
<dbReference type="Proteomes" id="UP000093343">
    <property type="component" value="Unassembled WGS sequence"/>
</dbReference>
<dbReference type="PROSITE" id="PS51257">
    <property type="entry name" value="PROKAR_LIPOPROTEIN"/>
    <property type="match status" value="1"/>
</dbReference>
<gene>
    <name evidence="1" type="ORF">FLP_17020</name>
</gene>
<keyword evidence="2" id="KW-1185">Reference proteome</keyword>
<evidence type="ECO:0000313" key="2">
    <source>
        <dbReference type="Proteomes" id="UP000093343"/>
    </source>
</evidence>
<dbReference type="EMBL" id="LVEN01000038">
    <property type="protein sequence ID" value="OCB71212.1"/>
    <property type="molecule type" value="Genomic_DNA"/>
</dbReference>
<protein>
    <recommendedName>
        <fullName evidence="3">Lipoprotein</fullName>
    </recommendedName>
</protein>
<name>A0ABX2XFN5_9FLAO</name>
<comment type="caution">
    <text evidence="1">The sequence shown here is derived from an EMBL/GenBank/DDBJ whole genome shotgun (WGS) entry which is preliminary data.</text>
</comment>
<organism evidence="1 2">
    <name type="scientific">Flavobacterium piscis</name>
    <dbReference type="NCBI Taxonomy" id="1114874"/>
    <lineage>
        <taxon>Bacteria</taxon>
        <taxon>Pseudomonadati</taxon>
        <taxon>Bacteroidota</taxon>
        <taxon>Flavobacteriia</taxon>
        <taxon>Flavobacteriales</taxon>
        <taxon>Flavobacteriaceae</taxon>
        <taxon>Flavobacterium</taxon>
    </lineage>
</organism>
<reference evidence="2" key="1">
    <citation type="submission" date="2016-03" db="EMBL/GenBank/DDBJ databases">
        <title>Draft genome sequence of Paenibacillus glacialis DSM 22343.</title>
        <authorList>
            <person name="Shin S.-K."/>
            <person name="Yi H."/>
        </authorList>
    </citation>
    <scope>NUCLEOTIDE SEQUENCE [LARGE SCALE GENOMIC DNA]</scope>
    <source>
        <strain evidence="2">CCUG 60099</strain>
    </source>
</reference>